<accession>A0A0A3I9F2</accession>
<dbReference type="InterPro" id="IPR001119">
    <property type="entry name" value="SLH_dom"/>
</dbReference>
<dbReference type="eggNOG" id="COG2247">
    <property type="taxonomic scope" value="Bacteria"/>
</dbReference>
<dbReference type="PROSITE" id="PS51272">
    <property type="entry name" value="SLH"/>
    <property type="match status" value="3"/>
</dbReference>
<dbReference type="EMBL" id="JPVN01000002">
    <property type="protein sequence ID" value="KGR80130.1"/>
    <property type="molecule type" value="Genomic_DNA"/>
</dbReference>
<dbReference type="Pfam" id="PF13205">
    <property type="entry name" value="Big_5"/>
    <property type="match status" value="1"/>
</dbReference>
<dbReference type="Proteomes" id="UP000030416">
    <property type="component" value="Unassembled WGS sequence"/>
</dbReference>
<feature type="chain" id="PRO_5002001810" evidence="2">
    <location>
        <begin position="31"/>
        <end position="845"/>
    </location>
</feature>
<dbReference type="eggNOG" id="COG0860">
    <property type="taxonomic scope" value="Bacteria"/>
</dbReference>
<feature type="domain" description="SLH" evidence="3">
    <location>
        <begin position="93"/>
        <end position="158"/>
    </location>
</feature>
<feature type="domain" description="SLH" evidence="3">
    <location>
        <begin position="159"/>
        <end position="218"/>
    </location>
</feature>
<protein>
    <submittedName>
        <fullName evidence="4">S-layer protein</fullName>
    </submittedName>
</protein>
<keyword evidence="5" id="KW-1185">Reference proteome</keyword>
<dbReference type="OrthoDB" id="2353502at2"/>
<evidence type="ECO:0000313" key="5">
    <source>
        <dbReference type="Proteomes" id="UP000030416"/>
    </source>
</evidence>
<dbReference type="PANTHER" id="PTHR43308">
    <property type="entry name" value="OUTER MEMBRANE PROTEIN ALPHA-RELATED"/>
    <property type="match status" value="1"/>
</dbReference>
<evidence type="ECO:0000259" key="3">
    <source>
        <dbReference type="PROSITE" id="PS51272"/>
    </source>
</evidence>
<dbReference type="InterPro" id="IPR032812">
    <property type="entry name" value="SbsA_Ig"/>
</dbReference>
<dbReference type="PANTHER" id="PTHR43308:SF5">
    <property type="entry name" value="S-LAYER PROTEIN _ PEPTIDOGLYCAN ENDO-BETA-N-ACETYLGLUCOSAMINIDASE"/>
    <property type="match status" value="1"/>
</dbReference>
<feature type="signal peptide" evidence="2">
    <location>
        <begin position="1"/>
        <end position="30"/>
    </location>
</feature>
<gene>
    <name evidence="4" type="ORF">CD29_01865</name>
</gene>
<organism evidence="4 5">
    <name type="scientific">Ureibacillus manganicus DSM 26584</name>
    <dbReference type="NCBI Taxonomy" id="1384049"/>
    <lineage>
        <taxon>Bacteria</taxon>
        <taxon>Bacillati</taxon>
        <taxon>Bacillota</taxon>
        <taxon>Bacilli</taxon>
        <taxon>Bacillales</taxon>
        <taxon>Caryophanaceae</taxon>
        <taxon>Ureibacillus</taxon>
    </lineage>
</organism>
<proteinExistence type="predicted"/>
<dbReference type="AlphaFoldDB" id="A0A0A3I9F2"/>
<dbReference type="Gene3D" id="2.60.40.1220">
    <property type="match status" value="4"/>
</dbReference>
<evidence type="ECO:0000313" key="4">
    <source>
        <dbReference type="EMBL" id="KGR80130.1"/>
    </source>
</evidence>
<comment type="caution">
    <text evidence="4">The sequence shown here is derived from an EMBL/GenBank/DDBJ whole genome shotgun (WGS) entry which is preliminary data.</text>
</comment>
<dbReference type="InterPro" id="IPR014755">
    <property type="entry name" value="Cu-Rt/internalin_Ig-like"/>
</dbReference>
<name>A0A0A3I9F2_9BACL</name>
<keyword evidence="1 2" id="KW-0732">Signal</keyword>
<dbReference type="STRING" id="1384049.CD29_01865"/>
<feature type="domain" description="SLH" evidence="3">
    <location>
        <begin position="33"/>
        <end position="92"/>
    </location>
</feature>
<reference evidence="4 5" key="1">
    <citation type="submission" date="2014-02" db="EMBL/GenBank/DDBJ databases">
        <title>Draft genome sequence of Lysinibacillus manganicus DSM 26584T.</title>
        <authorList>
            <person name="Zhang F."/>
            <person name="Wang G."/>
            <person name="Zhang L."/>
        </authorList>
    </citation>
    <scope>NUCLEOTIDE SEQUENCE [LARGE SCALE GENOMIC DNA]</scope>
    <source>
        <strain evidence="4 5">DSM 26584</strain>
    </source>
</reference>
<evidence type="ECO:0000256" key="1">
    <source>
        <dbReference type="ARBA" id="ARBA00022729"/>
    </source>
</evidence>
<dbReference type="Pfam" id="PF00395">
    <property type="entry name" value="SLH"/>
    <property type="match status" value="3"/>
</dbReference>
<dbReference type="InterPro" id="IPR051465">
    <property type="entry name" value="Cell_Envelope_Struct_Comp"/>
</dbReference>
<sequence length="845" mass="88753">MTKMSKNKFFATTATAALVASAIMPAASLAAETKTFTDAGKIAEYAKPAVDYLVGKGAITGFEDGSFNPQGELTRAQAVTILVNALNIDVKEGTKTNFEDAKDHWATEEIAALQAYNNDIIKGFEDGSFRPNEKITRAQLALIITKAYNLKQDDSAVLNFTDNTAAWSKDAVNTLASLGIVAGTSKTTFAPNAIVTREQAAAFFHRTEVESVRLEVETTEAKVTSVSAINAKEVVVKFNTALAEGTTKAQLEAAFALEGANLVADSAVLSQDRKSVTLTLDTTEVTNAKVTVAALDTAKKDSNGVAIKTAQYTSLLTFEDTTAPAVAKVEAKGTTSVITFTEPVKEEGTVSLNGSVITSTTDYELSADGKTLTVKNLEAEKSYKVDIVGATDFADNIANPIAVNFTVAKPVVDNTKPTVTSSVNGTKITLDFSEELVKQNLDVTAGDDEYAKVTVGSTEFFLKDAQQHADDKTKFTFDALSVLGSEKFINTNVKVEGFKDVANNAGDAFEFAATLQKDTSAPKFVSVSSKMLAANDSGSTDVDAIYLTFDEEVTVTGDFTLKTKNGIVYTSATPISLSNVASGEDVDGNGKVEGAEKYTVKVDVDLDENATYTFELGANAVADAAGNKIADALSVSFTSGKFVVAPGTVTDSLQLAASNPIVVVDNNVFTVEYAADVTTSALTASNYTLGGKALPAGTQLQFVDGTNKVRFTLPESSITANGNYVFEVKNVVDTNGNTLKDGKATATIALNENIAPTATKVTVVNSKTFTVDFTEAIANQASATGLTVKIAGTTVTPVSASVANGKLTVTTTADFTLTDSISVEFKDTNLVDANGNKVKNGVVTK</sequence>
<evidence type="ECO:0000256" key="2">
    <source>
        <dbReference type="SAM" id="SignalP"/>
    </source>
</evidence>